<keyword evidence="3" id="KW-1185">Reference proteome</keyword>
<comment type="caution">
    <text evidence="2">The sequence shown here is derived from an EMBL/GenBank/DDBJ whole genome shotgun (WGS) entry which is preliminary data.</text>
</comment>
<feature type="region of interest" description="Disordered" evidence="1">
    <location>
        <begin position="35"/>
        <end position="55"/>
    </location>
</feature>
<accession>A0A3N0EAB4</accession>
<dbReference type="Proteomes" id="UP000269198">
    <property type="component" value="Unassembled WGS sequence"/>
</dbReference>
<sequence>MAPVDPSDRRSSGPSRFAAIAAVLAIGVTGCSIDLSDLRPGSGGEETAESPEPVEAAPLFEEAVGALAGAPAVAAQGEIGAADGSDAREVSFTVTDSGATTGSVRQNESEAQVMEGDNKLFVQAPSEYWLGQGSFNPDSDQYGDSWVRVNDRHLGINPGGALAPAELAAALEQLAPAGSEATPENLDGTEAYAIDLEGEDNRVWVTQEEPRQLLRIEISELVPEGGDSGPRVRLNLTEPETADIEKVYDDLLSWAEEDLGGAHDARLEVAWDGQIEMDCVTGGECTVEGTVTDESTGDASGTVRVRMDATFTNDELGDLECDDTTSLEAGSTADLSCSVDYELAPSSTPQEYEIGGEALLSTRGLGGDATDELVNTLESERDSTLAEGDPEEESPEEESGDESD</sequence>
<name>A0A3N0EAB4_9ACTN</name>
<organism evidence="2 3">
    <name type="scientific">Halostreptopolyspora alba</name>
    <dbReference type="NCBI Taxonomy" id="2487137"/>
    <lineage>
        <taxon>Bacteria</taxon>
        <taxon>Bacillati</taxon>
        <taxon>Actinomycetota</taxon>
        <taxon>Actinomycetes</taxon>
        <taxon>Streptosporangiales</taxon>
        <taxon>Nocardiopsidaceae</taxon>
        <taxon>Halostreptopolyspora</taxon>
    </lineage>
</organism>
<dbReference type="RefSeq" id="WP_123201227.1">
    <property type="nucleotide sequence ID" value="NZ_RJMB01000009.1"/>
</dbReference>
<evidence type="ECO:0000256" key="1">
    <source>
        <dbReference type="SAM" id="MobiDB-lite"/>
    </source>
</evidence>
<feature type="compositionally biased region" description="Acidic residues" evidence="1">
    <location>
        <begin position="388"/>
        <end position="404"/>
    </location>
</feature>
<dbReference type="EMBL" id="RJMB01000009">
    <property type="protein sequence ID" value="RNL84787.1"/>
    <property type="molecule type" value="Genomic_DNA"/>
</dbReference>
<evidence type="ECO:0000313" key="2">
    <source>
        <dbReference type="EMBL" id="RNL84787.1"/>
    </source>
</evidence>
<dbReference type="AlphaFoldDB" id="A0A3N0EAB4"/>
<evidence type="ECO:0000313" key="3">
    <source>
        <dbReference type="Proteomes" id="UP000269198"/>
    </source>
</evidence>
<proteinExistence type="predicted"/>
<gene>
    <name evidence="2" type="ORF">EFW17_10850</name>
</gene>
<protein>
    <submittedName>
        <fullName evidence="2">Uncharacterized protein</fullName>
    </submittedName>
</protein>
<reference evidence="2 3" key="1">
    <citation type="submission" date="2018-11" db="EMBL/GenBank/DDBJ databases">
        <title>The genome draft of YIM 96095.</title>
        <authorList>
            <person name="Tang S.-K."/>
            <person name="Chunyu W.-X."/>
            <person name="Feng Y.-Z."/>
        </authorList>
    </citation>
    <scope>NUCLEOTIDE SEQUENCE [LARGE SCALE GENOMIC DNA]</scope>
    <source>
        <strain evidence="2 3">YIM 96095</strain>
    </source>
</reference>
<dbReference type="OrthoDB" id="5173041at2"/>
<feature type="region of interest" description="Disordered" evidence="1">
    <location>
        <begin position="377"/>
        <end position="404"/>
    </location>
</feature>